<sequence length="372" mass="42017">MSEGELDDEAETITIYELLERSAESALEFQRADGSFPPGRNYTYDEPETPVRTTSHWTVTLSEVYDITGKEKYREAAEAAVEYLLGDEVRPHGYTYYCRDASGKDHCNGLIGQAYPIRALAYAGPILERRDAIETAEEVFTVHPFDAELGLWERVEIDGEKLSFDRTLNHQILFAAGSSKLASESDIVADRITSFLDRLPANMELRSDGLLRHYVRPSPTDVVKTVFRSSRHWLLLLNEAVFHYYSRSAERRKKEIGYQPVNLKGLAQLRLQFPEHSVWSNETIRTAIEAFDANECTDVSYGSTTPGMSFSLAEYAFSADPDRITSLIEMDLDDQLDHESYLLTSDTVSDFDQSASISLLVELPEYDVCVGP</sequence>
<reference evidence="1 2" key="1">
    <citation type="submission" date="2016-10" db="EMBL/GenBank/DDBJ databases">
        <authorList>
            <person name="de Groot N.N."/>
        </authorList>
    </citation>
    <scope>NUCLEOTIDE SEQUENCE [LARGE SCALE GENOMIC DNA]</scope>
    <source>
        <strain evidence="1 2">SP2</strain>
    </source>
</reference>
<dbReference type="GO" id="GO:0005975">
    <property type="term" value="P:carbohydrate metabolic process"/>
    <property type="evidence" value="ECO:0007669"/>
    <property type="project" value="InterPro"/>
</dbReference>
<dbReference type="OrthoDB" id="197991at2157"/>
<dbReference type="InterPro" id="IPR008928">
    <property type="entry name" value="6-hairpin_glycosidase_sf"/>
</dbReference>
<dbReference type="Gene3D" id="1.50.10.10">
    <property type="match status" value="1"/>
</dbReference>
<name>A0A1I3KJ80_9EURY</name>
<dbReference type="EMBL" id="FORO01000004">
    <property type="protein sequence ID" value="SFI72507.1"/>
    <property type="molecule type" value="Genomic_DNA"/>
</dbReference>
<dbReference type="AlphaFoldDB" id="A0A1I3KJ80"/>
<proteinExistence type="predicted"/>
<dbReference type="InterPro" id="IPR012341">
    <property type="entry name" value="6hp_glycosidase-like_sf"/>
</dbReference>
<dbReference type="SUPFAM" id="SSF48208">
    <property type="entry name" value="Six-hairpin glycosidases"/>
    <property type="match status" value="1"/>
</dbReference>
<gene>
    <name evidence="1" type="ORF">SAMN05443661_10485</name>
</gene>
<dbReference type="OMA" id="VRTTSHW"/>
<accession>A0A1I3KJ80</accession>
<organism evidence="1 2">
    <name type="scientific">Natronobacterium gregoryi</name>
    <dbReference type="NCBI Taxonomy" id="44930"/>
    <lineage>
        <taxon>Archaea</taxon>
        <taxon>Methanobacteriati</taxon>
        <taxon>Methanobacteriota</taxon>
        <taxon>Stenosarchaea group</taxon>
        <taxon>Halobacteria</taxon>
        <taxon>Halobacteriales</taxon>
        <taxon>Natrialbaceae</taxon>
        <taxon>Natronobacterium</taxon>
    </lineage>
</organism>
<dbReference type="GeneID" id="14208108"/>
<protein>
    <recommendedName>
        <fullName evidence="3">Agl cluster protein AglQ</fullName>
    </recommendedName>
</protein>
<evidence type="ECO:0008006" key="3">
    <source>
        <dbReference type="Google" id="ProtNLM"/>
    </source>
</evidence>
<evidence type="ECO:0000313" key="1">
    <source>
        <dbReference type="EMBL" id="SFI72507.1"/>
    </source>
</evidence>
<dbReference type="Proteomes" id="UP000182829">
    <property type="component" value="Unassembled WGS sequence"/>
</dbReference>
<evidence type="ECO:0000313" key="2">
    <source>
        <dbReference type="Proteomes" id="UP000182829"/>
    </source>
</evidence>
<dbReference type="RefSeq" id="WP_005579330.1">
    <property type="nucleotide sequence ID" value="NZ_FORO01000004.1"/>
</dbReference>